<feature type="transmembrane region" description="Helical" evidence="2">
    <location>
        <begin position="130"/>
        <end position="152"/>
    </location>
</feature>
<dbReference type="Proteomes" id="UP001362999">
    <property type="component" value="Unassembled WGS sequence"/>
</dbReference>
<evidence type="ECO:0000256" key="2">
    <source>
        <dbReference type="SAM" id="Phobius"/>
    </source>
</evidence>
<name>A0AAW0DYP4_9AGAR</name>
<feature type="transmembrane region" description="Helical" evidence="2">
    <location>
        <begin position="83"/>
        <end position="104"/>
    </location>
</feature>
<feature type="region of interest" description="Disordered" evidence="1">
    <location>
        <begin position="260"/>
        <end position="282"/>
    </location>
</feature>
<evidence type="ECO:0000256" key="1">
    <source>
        <dbReference type="SAM" id="MobiDB-lite"/>
    </source>
</evidence>
<keyword evidence="2" id="KW-1133">Transmembrane helix</keyword>
<feature type="transmembrane region" description="Helical" evidence="2">
    <location>
        <begin position="21"/>
        <end position="41"/>
    </location>
</feature>
<dbReference type="EMBL" id="JAWWNJ010000004">
    <property type="protein sequence ID" value="KAK7057448.1"/>
    <property type="molecule type" value="Genomic_DNA"/>
</dbReference>
<keyword evidence="2" id="KW-0812">Transmembrane</keyword>
<feature type="transmembrane region" description="Helical" evidence="2">
    <location>
        <begin position="53"/>
        <end position="76"/>
    </location>
</feature>
<proteinExistence type="predicted"/>
<sequence length="311" mass="34615">MDASETRHAISGYMRVASLAIAGYEYTSILILIISNLGFFYTGFSPSTCRQYYLLPSIFKVVQSMVSQAILATYNLSFKSRTWGYIILSMFLAASTLEGVATLSSRKMQFIESLAISSCASSSPTALGGWVHYLVAILYDFATSVICIYFLLKLKTSASMMSRVTTMMLIDGLVFYRALTFEVQVAPASLGYCVTWIMSQRLLIHLHEASLERRNESIEAAVTITEHITSARDVSRALRSQFETKSGAGCDLTVPDFDAESLSGGGGRPSSEEPTEVHVRIERTVRMERVPRVYELEDYSRNARSTNRSKH</sequence>
<gene>
    <name evidence="3" type="ORF">R3P38DRAFT_2841047</name>
</gene>
<protein>
    <submittedName>
        <fullName evidence="3">Uncharacterized protein</fullName>
    </submittedName>
</protein>
<evidence type="ECO:0000313" key="4">
    <source>
        <dbReference type="Proteomes" id="UP001362999"/>
    </source>
</evidence>
<reference evidence="3 4" key="1">
    <citation type="journal article" date="2024" name="J Genomics">
        <title>Draft genome sequencing and assembly of Favolaschia claudopus CIRM-BRFM 2984 isolated from oak limbs.</title>
        <authorList>
            <person name="Navarro D."/>
            <person name="Drula E."/>
            <person name="Chaduli D."/>
            <person name="Cazenave R."/>
            <person name="Ahrendt S."/>
            <person name="Wang J."/>
            <person name="Lipzen A."/>
            <person name="Daum C."/>
            <person name="Barry K."/>
            <person name="Grigoriev I.V."/>
            <person name="Favel A."/>
            <person name="Rosso M.N."/>
            <person name="Martin F."/>
        </authorList>
    </citation>
    <scope>NUCLEOTIDE SEQUENCE [LARGE SCALE GENOMIC DNA]</scope>
    <source>
        <strain evidence="3 4">CIRM-BRFM 2984</strain>
    </source>
</reference>
<dbReference type="AlphaFoldDB" id="A0AAW0DYP4"/>
<comment type="caution">
    <text evidence="3">The sequence shown here is derived from an EMBL/GenBank/DDBJ whole genome shotgun (WGS) entry which is preliminary data.</text>
</comment>
<evidence type="ECO:0000313" key="3">
    <source>
        <dbReference type="EMBL" id="KAK7057448.1"/>
    </source>
</evidence>
<organism evidence="3 4">
    <name type="scientific">Favolaschia claudopus</name>
    <dbReference type="NCBI Taxonomy" id="2862362"/>
    <lineage>
        <taxon>Eukaryota</taxon>
        <taxon>Fungi</taxon>
        <taxon>Dikarya</taxon>
        <taxon>Basidiomycota</taxon>
        <taxon>Agaricomycotina</taxon>
        <taxon>Agaricomycetes</taxon>
        <taxon>Agaricomycetidae</taxon>
        <taxon>Agaricales</taxon>
        <taxon>Marasmiineae</taxon>
        <taxon>Mycenaceae</taxon>
        <taxon>Favolaschia</taxon>
    </lineage>
</organism>
<keyword evidence="2" id="KW-0472">Membrane</keyword>
<keyword evidence="4" id="KW-1185">Reference proteome</keyword>
<accession>A0AAW0DYP4</accession>